<dbReference type="InterPro" id="IPR023187">
    <property type="entry name" value="Tscrpt_reg_MarR-type_CS"/>
</dbReference>
<reference evidence="5 6" key="1">
    <citation type="submission" date="2019-08" db="EMBL/GenBank/DDBJ databases">
        <title>Tsukamurella conjunctivitidis sp. nov., Tsukamurella assacharolytica sp. nov. and Tsukamurella sputae sp. nov. isolated from patients with conjunctivitis, bacteraemia (lymphoma) and respiratory infection (sputum) in Hong Kong.</title>
        <authorList>
            <person name="Fok K.M.N."/>
            <person name="Fong J.Y.H."/>
        </authorList>
    </citation>
    <scope>NUCLEOTIDE SEQUENCE [LARGE SCALE GENOMIC DNA]</scope>
    <source>
        <strain evidence="5 6">HKU70</strain>
    </source>
</reference>
<dbReference type="Pfam" id="PF12802">
    <property type="entry name" value="MarR_2"/>
    <property type="match status" value="1"/>
</dbReference>
<protein>
    <submittedName>
        <fullName evidence="5">MarR family transcriptional regulator</fullName>
    </submittedName>
</protein>
<evidence type="ECO:0000256" key="2">
    <source>
        <dbReference type="ARBA" id="ARBA00023125"/>
    </source>
</evidence>
<dbReference type="Gene3D" id="1.10.10.10">
    <property type="entry name" value="Winged helix-like DNA-binding domain superfamily/Winged helix DNA-binding domain"/>
    <property type="match status" value="1"/>
</dbReference>
<dbReference type="InterPro" id="IPR039422">
    <property type="entry name" value="MarR/SlyA-like"/>
</dbReference>
<name>A0A5C5RVV8_9ACTN</name>
<evidence type="ECO:0000313" key="6">
    <source>
        <dbReference type="Proteomes" id="UP000319792"/>
    </source>
</evidence>
<dbReference type="PANTHER" id="PTHR33164:SF43">
    <property type="entry name" value="HTH-TYPE TRANSCRIPTIONAL REPRESSOR YETL"/>
    <property type="match status" value="1"/>
</dbReference>
<accession>A0A5C5RVV8</accession>
<dbReference type="PANTHER" id="PTHR33164">
    <property type="entry name" value="TRANSCRIPTIONAL REGULATOR, MARR FAMILY"/>
    <property type="match status" value="1"/>
</dbReference>
<evidence type="ECO:0000313" key="5">
    <source>
        <dbReference type="EMBL" id="TWS26271.1"/>
    </source>
</evidence>
<comment type="caution">
    <text evidence="5">The sequence shown here is derived from an EMBL/GenBank/DDBJ whole genome shotgun (WGS) entry which is preliminary data.</text>
</comment>
<dbReference type="RefSeq" id="WP_146431044.1">
    <property type="nucleotide sequence ID" value="NZ_VIGV01000001.1"/>
</dbReference>
<dbReference type="SMART" id="SM00347">
    <property type="entry name" value="HTH_MARR"/>
    <property type="match status" value="1"/>
</dbReference>
<dbReference type="AlphaFoldDB" id="A0A5C5RVV8"/>
<keyword evidence="6" id="KW-1185">Reference proteome</keyword>
<dbReference type="EMBL" id="VIGV01000001">
    <property type="protein sequence ID" value="TWS26271.1"/>
    <property type="molecule type" value="Genomic_DNA"/>
</dbReference>
<feature type="domain" description="HTH marR-type" evidence="4">
    <location>
        <begin position="7"/>
        <end position="138"/>
    </location>
</feature>
<organism evidence="5 6">
    <name type="scientific">Tsukamurella sputi</name>
    <dbReference type="NCBI Taxonomy" id="2591848"/>
    <lineage>
        <taxon>Bacteria</taxon>
        <taxon>Bacillati</taxon>
        <taxon>Actinomycetota</taxon>
        <taxon>Actinomycetes</taxon>
        <taxon>Mycobacteriales</taxon>
        <taxon>Tsukamurellaceae</taxon>
        <taxon>Tsukamurella</taxon>
    </lineage>
</organism>
<dbReference type="SUPFAM" id="SSF46785">
    <property type="entry name" value="Winged helix' DNA-binding domain"/>
    <property type="match status" value="1"/>
</dbReference>
<keyword evidence="3" id="KW-0804">Transcription</keyword>
<dbReference type="InterPro" id="IPR000835">
    <property type="entry name" value="HTH_MarR-typ"/>
</dbReference>
<evidence type="ECO:0000256" key="1">
    <source>
        <dbReference type="ARBA" id="ARBA00023015"/>
    </source>
</evidence>
<dbReference type="PROSITE" id="PS01117">
    <property type="entry name" value="HTH_MARR_1"/>
    <property type="match status" value="1"/>
</dbReference>
<dbReference type="InterPro" id="IPR036390">
    <property type="entry name" value="WH_DNA-bd_sf"/>
</dbReference>
<evidence type="ECO:0000256" key="3">
    <source>
        <dbReference type="ARBA" id="ARBA00023163"/>
    </source>
</evidence>
<dbReference type="GO" id="GO:0003677">
    <property type="term" value="F:DNA binding"/>
    <property type="evidence" value="ECO:0007669"/>
    <property type="project" value="UniProtKB-KW"/>
</dbReference>
<evidence type="ECO:0000259" key="4">
    <source>
        <dbReference type="PROSITE" id="PS50995"/>
    </source>
</evidence>
<dbReference type="OrthoDB" id="5511415at2"/>
<dbReference type="PROSITE" id="PS50995">
    <property type="entry name" value="HTH_MARR_2"/>
    <property type="match status" value="1"/>
</dbReference>
<dbReference type="InterPro" id="IPR036388">
    <property type="entry name" value="WH-like_DNA-bd_sf"/>
</dbReference>
<sequence>MDRPQLLTELVDEVFRLNAALVAEGDDLAAGIGTTAAGWRVLGLLADGAATVADIARQRGLRRQSVRETVERLERDGLVARSANAADRRAPLVALTDRGSAALRDIEPARADWAARRSAAVDGERLAAALAVLRELRAGSRLDG</sequence>
<dbReference type="GO" id="GO:0003700">
    <property type="term" value="F:DNA-binding transcription factor activity"/>
    <property type="evidence" value="ECO:0007669"/>
    <property type="project" value="InterPro"/>
</dbReference>
<proteinExistence type="predicted"/>
<keyword evidence="1" id="KW-0805">Transcription regulation</keyword>
<gene>
    <name evidence="5" type="ORF">FK268_03270</name>
</gene>
<dbReference type="GO" id="GO:0006950">
    <property type="term" value="P:response to stress"/>
    <property type="evidence" value="ECO:0007669"/>
    <property type="project" value="TreeGrafter"/>
</dbReference>
<dbReference type="Proteomes" id="UP000319792">
    <property type="component" value="Unassembled WGS sequence"/>
</dbReference>
<keyword evidence="2" id="KW-0238">DNA-binding</keyword>